<organism evidence="1 2">
    <name type="scientific">Paenibacillus validus</name>
    <dbReference type="NCBI Taxonomy" id="44253"/>
    <lineage>
        <taxon>Bacteria</taxon>
        <taxon>Bacillati</taxon>
        <taxon>Bacillota</taxon>
        <taxon>Bacilli</taxon>
        <taxon>Bacillales</taxon>
        <taxon>Paenibacillaceae</taxon>
        <taxon>Paenibacillus</taxon>
    </lineage>
</organism>
<sequence>MDIQLLTDMIKDDRGNYYVAVYKNGKELTLVNAAVERAFYEVLEFNEDFKTKHAEYERQFIGKIAMDKLRHDVVYASREDGHGRMYDLDAVAGAYRVTFIDSIEFYRNPRAGRSSN</sequence>
<name>A0A7X3CR66_9BACL</name>
<evidence type="ECO:0000313" key="2">
    <source>
        <dbReference type="Proteomes" id="UP000450917"/>
    </source>
</evidence>
<protein>
    <submittedName>
        <fullName evidence="1">Uncharacterized protein</fullName>
    </submittedName>
</protein>
<dbReference type="EMBL" id="WNZX01000004">
    <property type="protein sequence ID" value="MUG70390.1"/>
    <property type="molecule type" value="Genomic_DNA"/>
</dbReference>
<dbReference type="RefSeq" id="WP_054799160.1">
    <property type="nucleotide sequence ID" value="NZ_JARTHJ010000074.1"/>
</dbReference>
<accession>A0A7X3CR66</accession>
<comment type="caution">
    <text evidence="1">The sequence shown here is derived from an EMBL/GenBank/DDBJ whole genome shotgun (WGS) entry which is preliminary data.</text>
</comment>
<dbReference type="AlphaFoldDB" id="A0A7X3CR66"/>
<keyword evidence="2" id="KW-1185">Reference proteome</keyword>
<gene>
    <name evidence="1" type="ORF">GNP93_06825</name>
</gene>
<dbReference type="Proteomes" id="UP000450917">
    <property type="component" value="Unassembled WGS sequence"/>
</dbReference>
<reference evidence="1 2" key="1">
    <citation type="submission" date="2019-11" db="EMBL/GenBank/DDBJ databases">
        <title>Draft genome sequences of five Paenibacillus species of dairy origin.</title>
        <authorList>
            <person name="Olajide A.M."/>
            <person name="Chen S."/>
            <person name="Lapointe G."/>
        </authorList>
    </citation>
    <scope>NUCLEOTIDE SEQUENCE [LARGE SCALE GENOMIC DNA]</scope>
    <source>
        <strain evidence="1 2">2CS3</strain>
    </source>
</reference>
<evidence type="ECO:0000313" key="1">
    <source>
        <dbReference type="EMBL" id="MUG70390.1"/>
    </source>
</evidence>
<proteinExistence type="predicted"/>